<evidence type="ECO:0000256" key="10">
    <source>
        <dbReference type="ARBA" id="ARBA00023065"/>
    </source>
</evidence>
<keyword evidence="6" id="KW-0410">Iron transport</keyword>
<dbReference type="FunFam" id="3.30.920.10:FF:000004">
    <property type="entry name" value="Mitochondrial chaperone Frataxin"/>
    <property type="match status" value="1"/>
</dbReference>
<evidence type="ECO:0000256" key="9">
    <source>
        <dbReference type="ARBA" id="ARBA00023004"/>
    </source>
</evidence>
<keyword evidence="5" id="KW-0813">Transport</keyword>
<comment type="similarity">
    <text evidence="2">Belongs to the frataxin family.</text>
</comment>
<dbReference type="EMBL" id="CAJVRL010000081">
    <property type="protein sequence ID" value="CAG8957731.1"/>
    <property type="molecule type" value="Genomic_DNA"/>
</dbReference>
<evidence type="ECO:0000256" key="7">
    <source>
        <dbReference type="ARBA" id="ARBA00022946"/>
    </source>
</evidence>
<evidence type="ECO:0000313" key="14">
    <source>
        <dbReference type="EMBL" id="CAG8957731.1"/>
    </source>
</evidence>
<protein>
    <recommendedName>
        <fullName evidence="3">ferroxidase</fullName>
        <ecNumber evidence="3">1.16.3.1</ecNumber>
    </recommendedName>
</protein>
<dbReference type="GO" id="GO:0016226">
    <property type="term" value="P:iron-sulfur cluster assembly"/>
    <property type="evidence" value="ECO:0007669"/>
    <property type="project" value="InterPro"/>
</dbReference>
<dbReference type="GO" id="GO:0006826">
    <property type="term" value="P:iron ion transport"/>
    <property type="evidence" value="ECO:0007669"/>
    <property type="project" value="UniProtKB-KW"/>
</dbReference>
<dbReference type="NCBIfam" id="TIGR03422">
    <property type="entry name" value="mito_frataxin"/>
    <property type="match status" value="1"/>
</dbReference>
<dbReference type="Gene3D" id="3.30.920.10">
    <property type="entry name" value="Frataxin/CyaY"/>
    <property type="match status" value="1"/>
</dbReference>
<feature type="region of interest" description="Disordered" evidence="13">
    <location>
        <begin position="61"/>
        <end position="81"/>
    </location>
</feature>
<dbReference type="SUPFAM" id="SSF55387">
    <property type="entry name" value="Frataxin/Nqo15-like"/>
    <property type="match status" value="1"/>
</dbReference>
<dbReference type="Proteomes" id="UP000696280">
    <property type="component" value="Unassembled WGS sequence"/>
</dbReference>
<dbReference type="EC" id="1.16.3.1" evidence="3"/>
<evidence type="ECO:0000256" key="8">
    <source>
        <dbReference type="ARBA" id="ARBA00023002"/>
    </source>
</evidence>
<gene>
    <name evidence="14" type="ORF">HYFRA_00000067</name>
</gene>
<dbReference type="InterPro" id="IPR036524">
    <property type="entry name" value="Frataxin/CyaY_sf"/>
</dbReference>
<evidence type="ECO:0000256" key="6">
    <source>
        <dbReference type="ARBA" id="ARBA00022496"/>
    </source>
</evidence>
<proteinExistence type="inferred from homology"/>
<keyword evidence="11" id="KW-0496">Mitochondrion</keyword>
<dbReference type="OrthoDB" id="1897642at2759"/>
<comment type="catalytic activity">
    <reaction evidence="12">
        <text>4 Fe(2+) + O2 + 4 H(+) = 4 Fe(3+) + 2 H2O</text>
        <dbReference type="Rhea" id="RHEA:11148"/>
        <dbReference type="ChEBI" id="CHEBI:15377"/>
        <dbReference type="ChEBI" id="CHEBI:15378"/>
        <dbReference type="ChEBI" id="CHEBI:15379"/>
        <dbReference type="ChEBI" id="CHEBI:29033"/>
        <dbReference type="ChEBI" id="CHEBI:29034"/>
        <dbReference type="EC" id="1.16.3.1"/>
    </reaction>
</comment>
<dbReference type="InterPro" id="IPR020895">
    <property type="entry name" value="Frataxin_CS"/>
</dbReference>
<keyword evidence="7" id="KW-0809">Transit peptide</keyword>
<organism evidence="14 15">
    <name type="scientific">Hymenoscyphus fraxineus</name>
    <dbReference type="NCBI Taxonomy" id="746836"/>
    <lineage>
        <taxon>Eukaryota</taxon>
        <taxon>Fungi</taxon>
        <taxon>Dikarya</taxon>
        <taxon>Ascomycota</taxon>
        <taxon>Pezizomycotina</taxon>
        <taxon>Leotiomycetes</taxon>
        <taxon>Helotiales</taxon>
        <taxon>Helotiaceae</taxon>
        <taxon>Hymenoscyphus</taxon>
    </lineage>
</organism>
<dbReference type="GO" id="GO:0051537">
    <property type="term" value="F:2 iron, 2 sulfur cluster binding"/>
    <property type="evidence" value="ECO:0007669"/>
    <property type="project" value="TreeGrafter"/>
</dbReference>
<evidence type="ECO:0000256" key="2">
    <source>
        <dbReference type="ARBA" id="ARBA00008183"/>
    </source>
</evidence>
<dbReference type="PROSITE" id="PS01344">
    <property type="entry name" value="FRATAXIN_1"/>
    <property type="match status" value="1"/>
</dbReference>
<dbReference type="GO" id="GO:0005739">
    <property type="term" value="C:mitochondrion"/>
    <property type="evidence" value="ECO:0007669"/>
    <property type="project" value="UniProtKB-SubCell"/>
</dbReference>
<dbReference type="InterPro" id="IPR017789">
    <property type="entry name" value="Frataxin"/>
</dbReference>
<keyword evidence="15" id="KW-1185">Reference proteome</keyword>
<evidence type="ECO:0000256" key="1">
    <source>
        <dbReference type="ARBA" id="ARBA00004173"/>
    </source>
</evidence>
<evidence type="ECO:0000256" key="4">
    <source>
        <dbReference type="ARBA" id="ARBA00022434"/>
    </source>
</evidence>
<evidence type="ECO:0000256" key="5">
    <source>
        <dbReference type="ARBA" id="ARBA00022448"/>
    </source>
</evidence>
<evidence type="ECO:0000313" key="15">
    <source>
        <dbReference type="Proteomes" id="UP000696280"/>
    </source>
</evidence>
<dbReference type="SMART" id="SM01219">
    <property type="entry name" value="Frataxin_Cyay"/>
    <property type="match status" value="1"/>
</dbReference>
<name>A0A9N9L0X4_9HELO</name>
<dbReference type="GO" id="GO:0034986">
    <property type="term" value="F:iron chaperone activity"/>
    <property type="evidence" value="ECO:0007669"/>
    <property type="project" value="TreeGrafter"/>
</dbReference>
<evidence type="ECO:0000256" key="11">
    <source>
        <dbReference type="ARBA" id="ARBA00023128"/>
    </source>
</evidence>
<evidence type="ECO:0000256" key="3">
    <source>
        <dbReference type="ARBA" id="ARBA00013107"/>
    </source>
</evidence>
<dbReference type="PANTHER" id="PTHR16821:SF2">
    <property type="entry name" value="FRATAXIN, MITOCHONDRIAL"/>
    <property type="match status" value="1"/>
</dbReference>
<keyword evidence="9" id="KW-0408">Iron</keyword>
<dbReference type="PANTHER" id="PTHR16821">
    <property type="entry name" value="FRATAXIN"/>
    <property type="match status" value="1"/>
</dbReference>
<sequence>MSCSAITRTAGRMARQVGPQLGSISVMGRISIARQFCIAGAPAKKSFQGLPTSIKAFSTTAPLSKGLSPESEYPQPKEAEPQTIASAPVDLTVEEYNQLSNEYLDDLVERLEVMAEETEGIDVEYSAGVLTINMPGGRTYVINKQPPNKQIWFSSPISGPKRYDYVVTGEGQDSKEDTGTGQWIYLRDGSSLNDLLETEVGVDMREDDFS</sequence>
<dbReference type="NCBIfam" id="TIGR03421">
    <property type="entry name" value="FeS_CyaY"/>
    <property type="match status" value="1"/>
</dbReference>
<dbReference type="GO" id="GO:0006879">
    <property type="term" value="P:intracellular iron ion homeostasis"/>
    <property type="evidence" value="ECO:0007669"/>
    <property type="project" value="UniProtKB-KW"/>
</dbReference>
<dbReference type="AlphaFoldDB" id="A0A9N9L0X4"/>
<keyword evidence="4" id="KW-0409">Iron storage</keyword>
<dbReference type="GO" id="GO:0008199">
    <property type="term" value="F:ferric iron binding"/>
    <property type="evidence" value="ECO:0007669"/>
    <property type="project" value="InterPro"/>
</dbReference>
<comment type="subcellular location">
    <subcellularLocation>
        <location evidence="1">Mitochondrion</location>
    </subcellularLocation>
</comment>
<keyword evidence="8" id="KW-0560">Oxidoreductase</keyword>
<evidence type="ECO:0000256" key="12">
    <source>
        <dbReference type="ARBA" id="ARBA00047990"/>
    </source>
</evidence>
<dbReference type="InterPro" id="IPR002908">
    <property type="entry name" value="Frataxin/CyaY"/>
</dbReference>
<accession>A0A9N9L0X4</accession>
<dbReference type="GO" id="GO:0004322">
    <property type="term" value="F:ferroxidase activity"/>
    <property type="evidence" value="ECO:0007669"/>
    <property type="project" value="UniProtKB-EC"/>
</dbReference>
<dbReference type="PROSITE" id="PS50810">
    <property type="entry name" value="FRATAXIN_2"/>
    <property type="match status" value="1"/>
</dbReference>
<dbReference type="Pfam" id="PF01491">
    <property type="entry name" value="Frataxin_Cyay"/>
    <property type="match status" value="1"/>
</dbReference>
<comment type="caution">
    <text evidence="14">The sequence shown here is derived from an EMBL/GenBank/DDBJ whole genome shotgun (WGS) entry which is preliminary data.</text>
</comment>
<dbReference type="GO" id="GO:0008198">
    <property type="term" value="F:ferrous iron binding"/>
    <property type="evidence" value="ECO:0007669"/>
    <property type="project" value="TreeGrafter"/>
</dbReference>
<keyword evidence="10" id="KW-0406">Ion transport</keyword>
<evidence type="ECO:0000256" key="13">
    <source>
        <dbReference type="SAM" id="MobiDB-lite"/>
    </source>
</evidence>
<reference evidence="14" key="1">
    <citation type="submission" date="2021-07" db="EMBL/GenBank/DDBJ databases">
        <authorList>
            <person name="Durling M."/>
        </authorList>
    </citation>
    <scope>NUCLEOTIDE SEQUENCE</scope>
</reference>